<dbReference type="PROSITE" id="PS00518">
    <property type="entry name" value="ZF_RING_1"/>
    <property type="match status" value="1"/>
</dbReference>
<accession>A0A7M7RB24</accession>
<evidence type="ECO:0000256" key="2">
    <source>
        <dbReference type="ARBA" id="ARBA00022771"/>
    </source>
</evidence>
<evidence type="ECO:0000256" key="5">
    <source>
        <dbReference type="SAM" id="MobiDB-lite"/>
    </source>
</evidence>
<evidence type="ECO:0000256" key="4">
    <source>
        <dbReference type="PROSITE-ProRule" id="PRU00175"/>
    </source>
</evidence>
<dbReference type="PROSITE" id="PS50089">
    <property type="entry name" value="ZF_RING_2"/>
    <property type="match status" value="1"/>
</dbReference>
<feature type="domain" description="RING-type" evidence="6">
    <location>
        <begin position="58"/>
        <end position="100"/>
    </location>
</feature>
<dbReference type="SMART" id="SM00184">
    <property type="entry name" value="RING"/>
    <property type="match status" value="1"/>
</dbReference>
<sequence length="233" mass="26789">MRFLQQVIPVRMSRFLEAFRYVSKQFSSVFGQEEHRSTSAPTEMYEQEQQHFESRIECGICLQPRLKMVTGKCQHRFCVGCMYDSKETRREGMKKCPSCQQDSAFPTVRPVIPEDLIEIQRALGVRKCERCGDEMWIRELLDHQRTCVESPLPTADSGNRRCKKTPNSCKRDGRVQKRSHSSKKGYEVKKLLDDLGSGPGVTTRSSRSPCMLALTGGMSERSRRAARKEKQKT</sequence>
<dbReference type="OrthoDB" id="6040387at2759"/>
<protein>
    <recommendedName>
        <fullName evidence="6">RING-type domain-containing protein</fullName>
    </recommendedName>
</protein>
<dbReference type="CDD" id="cd16449">
    <property type="entry name" value="RING-HC"/>
    <property type="match status" value="1"/>
</dbReference>
<feature type="compositionally biased region" description="Basic residues" evidence="5">
    <location>
        <begin position="224"/>
        <end position="233"/>
    </location>
</feature>
<dbReference type="InterPro" id="IPR013083">
    <property type="entry name" value="Znf_RING/FYVE/PHD"/>
</dbReference>
<reference evidence="8" key="1">
    <citation type="submission" date="2015-02" db="EMBL/GenBank/DDBJ databases">
        <title>Genome sequencing for Strongylocentrotus purpuratus.</title>
        <authorList>
            <person name="Murali S."/>
            <person name="Liu Y."/>
            <person name="Vee V."/>
            <person name="English A."/>
            <person name="Wang M."/>
            <person name="Skinner E."/>
            <person name="Han Y."/>
            <person name="Muzny D.M."/>
            <person name="Worley K.C."/>
            <person name="Gibbs R.A."/>
        </authorList>
    </citation>
    <scope>NUCLEOTIDE SEQUENCE</scope>
</reference>
<keyword evidence="1" id="KW-0479">Metal-binding</keyword>
<reference evidence="7" key="2">
    <citation type="submission" date="2021-01" db="UniProtKB">
        <authorList>
            <consortium name="EnsemblMetazoa"/>
        </authorList>
    </citation>
    <scope>IDENTIFICATION</scope>
</reference>
<dbReference type="RefSeq" id="XP_785183.3">
    <property type="nucleotide sequence ID" value="XM_780090.5"/>
</dbReference>
<feature type="compositionally biased region" description="Basic and acidic residues" evidence="5">
    <location>
        <begin position="184"/>
        <end position="193"/>
    </location>
</feature>
<evidence type="ECO:0000259" key="6">
    <source>
        <dbReference type="PROSITE" id="PS50089"/>
    </source>
</evidence>
<organism evidence="7 8">
    <name type="scientific">Strongylocentrotus purpuratus</name>
    <name type="common">Purple sea urchin</name>
    <dbReference type="NCBI Taxonomy" id="7668"/>
    <lineage>
        <taxon>Eukaryota</taxon>
        <taxon>Metazoa</taxon>
        <taxon>Echinodermata</taxon>
        <taxon>Eleutherozoa</taxon>
        <taxon>Echinozoa</taxon>
        <taxon>Echinoidea</taxon>
        <taxon>Euechinoidea</taxon>
        <taxon>Echinacea</taxon>
        <taxon>Camarodonta</taxon>
        <taxon>Echinidea</taxon>
        <taxon>Strongylocentrotidae</taxon>
        <taxon>Strongylocentrotus</taxon>
    </lineage>
</organism>
<keyword evidence="2 4" id="KW-0863">Zinc-finger</keyword>
<dbReference type="KEGG" id="spu:580009"/>
<dbReference type="GO" id="GO:0008270">
    <property type="term" value="F:zinc ion binding"/>
    <property type="evidence" value="ECO:0007669"/>
    <property type="project" value="UniProtKB-KW"/>
</dbReference>
<name>A0A7M7RB24_STRPU</name>
<evidence type="ECO:0000256" key="3">
    <source>
        <dbReference type="ARBA" id="ARBA00022833"/>
    </source>
</evidence>
<evidence type="ECO:0000313" key="8">
    <source>
        <dbReference type="Proteomes" id="UP000007110"/>
    </source>
</evidence>
<dbReference type="EnsemblMetazoa" id="XM_780090">
    <property type="protein sequence ID" value="XP_785183"/>
    <property type="gene ID" value="LOC580009"/>
</dbReference>
<dbReference type="InParanoid" id="A0A7M7RB24"/>
<dbReference type="InterPro" id="IPR001841">
    <property type="entry name" value="Znf_RING"/>
</dbReference>
<keyword evidence="8" id="KW-1185">Reference proteome</keyword>
<proteinExistence type="predicted"/>
<evidence type="ECO:0000256" key="1">
    <source>
        <dbReference type="ARBA" id="ARBA00022723"/>
    </source>
</evidence>
<evidence type="ECO:0000313" key="7">
    <source>
        <dbReference type="EnsemblMetazoa" id="XP_785183"/>
    </source>
</evidence>
<dbReference type="InterPro" id="IPR017907">
    <property type="entry name" value="Znf_RING_CS"/>
</dbReference>
<feature type="region of interest" description="Disordered" evidence="5">
    <location>
        <begin position="150"/>
        <end position="233"/>
    </location>
</feature>
<dbReference type="Gene3D" id="3.30.40.10">
    <property type="entry name" value="Zinc/RING finger domain, C3HC4 (zinc finger)"/>
    <property type="match status" value="1"/>
</dbReference>
<keyword evidence="3" id="KW-0862">Zinc</keyword>
<dbReference type="Proteomes" id="UP000007110">
    <property type="component" value="Unassembled WGS sequence"/>
</dbReference>
<dbReference type="GeneID" id="580009"/>
<dbReference type="SUPFAM" id="SSF57850">
    <property type="entry name" value="RING/U-box"/>
    <property type="match status" value="1"/>
</dbReference>
<dbReference type="AlphaFoldDB" id="A0A7M7RB24"/>
<dbReference type="OMA" id="EMWIREL"/>